<feature type="region of interest" description="Disordered" evidence="1">
    <location>
        <begin position="1"/>
        <end position="29"/>
    </location>
</feature>
<dbReference type="Proteomes" id="UP000339690">
    <property type="component" value="Chromosome"/>
</dbReference>
<dbReference type="KEGG" id="grc:GI584_08160"/>
<evidence type="ECO:0000256" key="1">
    <source>
        <dbReference type="SAM" id="MobiDB-lite"/>
    </source>
</evidence>
<accession>A0A5Q2TL53</accession>
<dbReference type="RefSeq" id="WP_100362512.1">
    <property type="nucleotide sequence ID" value="NZ_CP045915.1"/>
</dbReference>
<organism evidence="2 3">
    <name type="scientific">Gracilibacillus salitolerans</name>
    <dbReference type="NCBI Taxonomy" id="2663022"/>
    <lineage>
        <taxon>Bacteria</taxon>
        <taxon>Bacillati</taxon>
        <taxon>Bacillota</taxon>
        <taxon>Bacilli</taxon>
        <taxon>Bacillales</taxon>
        <taxon>Bacillaceae</taxon>
        <taxon>Gracilibacillus</taxon>
    </lineage>
</organism>
<proteinExistence type="predicted"/>
<evidence type="ECO:0000313" key="3">
    <source>
        <dbReference type="Proteomes" id="UP000339690"/>
    </source>
</evidence>
<protein>
    <submittedName>
        <fullName evidence="2">Uncharacterized protein</fullName>
    </submittedName>
</protein>
<name>A0A5Q2TL53_9BACI</name>
<gene>
    <name evidence="2" type="ORF">GI584_08160</name>
</gene>
<dbReference type="AlphaFoldDB" id="A0A5Q2TL53"/>
<reference evidence="2 3" key="1">
    <citation type="submission" date="2019-11" db="EMBL/GenBank/DDBJ databases">
        <title>Gracilibacillus salitolerans sp. nov., a moderate halophile isolated from a saline soil in northwest China.</title>
        <authorList>
            <person name="Gan L."/>
        </authorList>
    </citation>
    <scope>NUCLEOTIDE SEQUENCE [LARGE SCALE GENOMIC DNA]</scope>
    <source>
        <strain evidence="2 3">SCU50</strain>
    </source>
</reference>
<evidence type="ECO:0000313" key="2">
    <source>
        <dbReference type="EMBL" id="QGH33998.1"/>
    </source>
</evidence>
<dbReference type="EMBL" id="CP045915">
    <property type="protein sequence ID" value="QGH33998.1"/>
    <property type="molecule type" value="Genomic_DNA"/>
</dbReference>
<keyword evidence="3" id="KW-1185">Reference proteome</keyword>
<sequence>MKEKRKENFQMPNPANQDGEIGIRKDIDPAHLEDTVERYAGDSVDAHKELEEANEYVANKEIEQVRNNS</sequence>